<dbReference type="InterPro" id="IPR001594">
    <property type="entry name" value="Palmitoyltrfase_DHHC"/>
</dbReference>
<dbReference type="EMBL" id="BTGD01000008">
    <property type="protein sequence ID" value="GMM56497.1"/>
    <property type="molecule type" value="Genomic_DNA"/>
</dbReference>
<gene>
    <name evidence="13" type="ORF">DAKH74_031130</name>
</gene>
<dbReference type="AlphaFoldDB" id="A0AAV5S0N5"/>
<dbReference type="PROSITE" id="PS50216">
    <property type="entry name" value="DHHC"/>
    <property type="match status" value="1"/>
</dbReference>
<protein>
    <recommendedName>
        <fullName evidence="11">Palmitoyltransferase</fullName>
        <ecNumber evidence="11">2.3.1.225</ecNumber>
    </recommendedName>
</protein>
<dbReference type="GO" id="GO:0005794">
    <property type="term" value="C:Golgi apparatus"/>
    <property type="evidence" value="ECO:0007669"/>
    <property type="project" value="TreeGrafter"/>
</dbReference>
<proteinExistence type="inferred from homology"/>
<evidence type="ECO:0000256" key="11">
    <source>
        <dbReference type="RuleBase" id="RU079119"/>
    </source>
</evidence>
<keyword evidence="8 11" id="KW-0012">Acyltransferase</keyword>
<feature type="transmembrane region" description="Helical" evidence="11">
    <location>
        <begin position="28"/>
        <end position="50"/>
    </location>
</feature>
<dbReference type="GO" id="GO:0006612">
    <property type="term" value="P:protein targeting to membrane"/>
    <property type="evidence" value="ECO:0007669"/>
    <property type="project" value="TreeGrafter"/>
</dbReference>
<keyword evidence="2 11" id="KW-0808">Transferase</keyword>
<dbReference type="EC" id="2.3.1.225" evidence="11"/>
<evidence type="ECO:0000259" key="12">
    <source>
        <dbReference type="Pfam" id="PF01529"/>
    </source>
</evidence>
<evidence type="ECO:0000256" key="6">
    <source>
        <dbReference type="ARBA" id="ARBA00023139"/>
    </source>
</evidence>
<dbReference type="Pfam" id="PF01529">
    <property type="entry name" value="DHHC"/>
    <property type="match status" value="1"/>
</dbReference>
<evidence type="ECO:0000256" key="1">
    <source>
        <dbReference type="ARBA" id="ARBA00004141"/>
    </source>
</evidence>
<keyword evidence="3 11" id="KW-0812">Transmembrane</keyword>
<evidence type="ECO:0000313" key="13">
    <source>
        <dbReference type="EMBL" id="GMM56497.1"/>
    </source>
</evidence>
<accession>A0AAV5S0N5</accession>
<evidence type="ECO:0000256" key="5">
    <source>
        <dbReference type="ARBA" id="ARBA00023136"/>
    </source>
</evidence>
<evidence type="ECO:0000256" key="9">
    <source>
        <dbReference type="ARBA" id="ARBA00038298"/>
    </source>
</evidence>
<evidence type="ECO:0000256" key="2">
    <source>
        <dbReference type="ARBA" id="ARBA00022679"/>
    </source>
</evidence>
<evidence type="ECO:0000256" key="4">
    <source>
        <dbReference type="ARBA" id="ARBA00022989"/>
    </source>
</evidence>
<evidence type="ECO:0000256" key="8">
    <source>
        <dbReference type="ARBA" id="ARBA00023315"/>
    </source>
</evidence>
<evidence type="ECO:0000256" key="3">
    <source>
        <dbReference type="ARBA" id="ARBA00022692"/>
    </source>
</evidence>
<comment type="domain">
    <text evidence="11">The DHHC domain is required for palmitoyltransferase activity.</text>
</comment>
<dbReference type="GO" id="GO:0019706">
    <property type="term" value="F:protein-cysteine S-palmitoyltransferase activity"/>
    <property type="evidence" value="ECO:0007669"/>
    <property type="project" value="UniProtKB-EC"/>
</dbReference>
<dbReference type="InterPro" id="IPR039859">
    <property type="entry name" value="PFA4/ZDH16/20/ERF2-like"/>
</dbReference>
<dbReference type="PANTHER" id="PTHR22883:SF23">
    <property type="entry name" value="PALMITOYLTRANSFERASE ZDHHC6"/>
    <property type="match status" value="1"/>
</dbReference>
<evidence type="ECO:0000313" key="14">
    <source>
        <dbReference type="Proteomes" id="UP001377567"/>
    </source>
</evidence>
<dbReference type="PANTHER" id="PTHR22883">
    <property type="entry name" value="ZINC FINGER DHHC DOMAIN CONTAINING PROTEIN"/>
    <property type="match status" value="1"/>
</dbReference>
<comment type="similarity">
    <text evidence="9">Belongs to the DHHC palmitoyltransferase family. PFA5 subfamily.</text>
</comment>
<keyword evidence="7" id="KW-0449">Lipoprotein</keyword>
<keyword evidence="14" id="KW-1185">Reference proteome</keyword>
<keyword evidence="6" id="KW-0564">Palmitate</keyword>
<comment type="catalytic activity">
    <reaction evidence="10 11">
        <text>L-cysteinyl-[protein] + hexadecanoyl-CoA = S-hexadecanoyl-L-cysteinyl-[protein] + CoA</text>
        <dbReference type="Rhea" id="RHEA:36683"/>
        <dbReference type="Rhea" id="RHEA-COMP:10131"/>
        <dbReference type="Rhea" id="RHEA-COMP:11032"/>
        <dbReference type="ChEBI" id="CHEBI:29950"/>
        <dbReference type="ChEBI" id="CHEBI:57287"/>
        <dbReference type="ChEBI" id="CHEBI:57379"/>
        <dbReference type="ChEBI" id="CHEBI:74151"/>
        <dbReference type="EC" id="2.3.1.225"/>
    </reaction>
</comment>
<name>A0AAV5S0N5_MAUHU</name>
<comment type="caution">
    <text evidence="13">The sequence shown here is derived from an EMBL/GenBank/DDBJ whole genome shotgun (WGS) entry which is preliminary data.</text>
</comment>
<evidence type="ECO:0000256" key="7">
    <source>
        <dbReference type="ARBA" id="ARBA00023288"/>
    </source>
</evidence>
<dbReference type="GO" id="GO:0016020">
    <property type="term" value="C:membrane"/>
    <property type="evidence" value="ECO:0007669"/>
    <property type="project" value="UniProtKB-SubCell"/>
</dbReference>
<sequence>MIYGSWAYIHKLCINQLYTRSGKRATGIALIVVHGCLLVLEVIIWIQIVYGGPGAQPRVPAFELVRQLPHQTLHTGRKSNEKNIIDDTIPPPMVYECDIHGYPNWCVHCGSVKTFRSHHSRALGRCIPRFDHYCSWLGTVIGQDNYKLFMQFVGIAVVVLGMMWITTIICYLQYFTRRNHDGNLVAIVILAGLGFFFVSGLWISHIYNGMTHNLTSLDVMDVKNKDRKNRILFICLWYEAKATRYVVEITKAEYSKFWSKGSWFANLQDEFGKNMVMWFLPWQRMKRQSDIESSTGSISACIGSYGVSVNSKSIQMLEEKVDSGDFVCIVDAYGDRVRGDRKIFVKE</sequence>
<evidence type="ECO:0000256" key="10">
    <source>
        <dbReference type="ARBA" id="ARBA00048048"/>
    </source>
</evidence>
<feature type="transmembrane region" description="Helical" evidence="11">
    <location>
        <begin position="148"/>
        <end position="172"/>
    </location>
</feature>
<feature type="domain" description="Palmitoyltransferase DHHC" evidence="12">
    <location>
        <begin position="102"/>
        <end position="220"/>
    </location>
</feature>
<keyword evidence="5 11" id="KW-0472">Membrane</keyword>
<organism evidence="13 14">
    <name type="scientific">Maudiozyma humilis</name>
    <name type="common">Sour dough yeast</name>
    <name type="synonym">Kazachstania humilis</name>
    <dbReference type="NCBI Taxonomy" id="51915"/>
    <lineage>
        <taxon>Eukaryota</taxon>
        <taxon>Fungi</taxon>
        <taxon>Dikarya</taxon>
        <taxon>Ascomycota</taxon>
        <taxon>Saccharomycotina</taxon>
        <taxon>Saccharomycetes</taxon>
        <taxon>Saccharomycetales</taxon>
        <taxon>Saccharomycetaceae</taxon>
        <taxon>Maudiozyma</taxon>
    </lineage>
</organism>
<dbReference type="GO" id="GO:0005783">
    <property type="term" value="C:endoplasmic reticulum"/>
    <property type="evidence" value="ECO:0007669"/>
    <property type="project" value="TreeGrafter"/>
</dbReference>
<keyword evidence="4 11" id="KW-1133">Transmembrane helix</keyword>
<dbReference type="Proteomes" id="UP001377567">
    <property type="component" value="Unassembled WGS sequence"/>
</dbReference>
<feature type="transmembrane region" description="Helical" evidence="11">
    <location>
        <begin position="184"/>
        <end position="203"/>
    </location>
</feature>
<reference evidence="13 14" key="1">
    <citation type="journal article" date="2023" name="Elife">
        <title>Identification of key yeast species and microbe-microbe interactions impacting larval growth of Drosophila in the wild.</title>
        <authorList>
            <person name="Mure A."/>
            <person name="Sugiura Y."/>
            <person name="Maeda R."/>
            <person name="Honda K."/>
            <person name="Sakurai N."/>
            <person name="Takahashi Y."/>
            <person name="Watada M."/>
            <person name="Katoh T."/>
            <person name="Gotoh A."/>
            <person name="Gotoh Y."/>
            <person name="Taniguchi I."/>
            <person name="Nakamura K."/>
            <person name="Hayashi T."/>
            <person name="Katayama T."/>
            <person name="Uemura T."/>
            <person name="Hattori Y."/>
        </authorList>
    </citation>
    <scope>NUCLEOTIDE SEQUENCE [LARGE SCALE GENOMIC DNA]</scope>
    <source>
        <strain evidence="13 14">KH-74</strain>
    </source>
</reference>
<comment type="subcellular location">
    <subcellularLocation>
        <location evidence="1">Membrane</location>
        <topology evidence="1">Multi-pass membrane protein</topology>
    </subcellularLocation>
</comment>